<feature type="region of interest" description="Disordered" evidence="1">
    <location>
        <begin position="33"/>
        <end position="67"/>
    </location>
</feature>
<dbReference type="KEGG" id="cre:CHLRE_06g257476v5"/>
<feature type="compositionally biased region" description="Polar residues" evidence="1">
    <location>
        <begin position="33"/>
        <end position="47"/>
    </location>
</feature>
<evidence type="ECO:0000256" key="1">
    <source>
        <dbReference type="SAM" id="MobiDB-lite"/>
    </source>
</evidence>
<dbReference type="Proteomes" id="UP000006906">
    <property type="component" value="Chromosome 6"/>
</dbReference>
<dbReference type="Gramene" id="PNW81720">
    <property type="protein sequence ID" value="PNW81720"/>
    <property type="gene ID" value="CHLRE_06g257476v5"/>
</dbReference>
<evidence type="ECO:0000313" key="3">
    <source>
        <dbReference type="Proteomes" id="UP000006906"/>
    </source>
</evidence>
<dbReference type="EMBL" id="CM008967">
    <property type="protein sequence ID" value="PNW81720.1"/>
    <property type="molecule type" value="Genomic_DNA"/>
</dbReference>
<protein>
    <submittedName>
        <fullName evidence="2">Uncharacterized protein</fullName>
    </submittedName>
</protein>
<dbReference type="GeneID" id="66053587"/>
<dbReference type="RefSeq" id="XP_042923435.1">
    <property type="nucleotide sequence ID" value="XM_043062729.1"/>
</dbReference>
<evidence type="ECO:0000313" key="2">
    <source>
        <dbReference type="EMBL" id="PNW81720.1"/>
    </source>
</evidence>
<organism evidence="2 3">
    <name type="scientific">Chlamydomonas reinhardtii</name>
    <name type="common">Chlamydomonas smithii</name>
    <dbReference type="NCBI Taxonomy" id="3055"/>
    <lineage>
        <taxon>Eukaryota</taxon>
        <taxon>Viridiplantae</taxon>
        <taxon>Chlorophyta</taxon>
        <taxon>core chlorophytes</taxon>
        <taxon>Chlorophyceae</taxon>
        <taxon>CS clade</taxon>
        <taxon>Chlamydomonadales</taxon>
        <taxon>Chlamydomonadaceae</taxon>
        <taxon>Chlamydomonas</taxon>
    </lineage>
</organism>
<dbReference type="InParanoid" id="A0A2K3DMH5"/>
<sequence>MGARGCLAPFQVGAFCGIRVVAANGSLVASWNTSAPASGSSLHNTRTPFGAPNAEQRGARAGVSSRR</sequence>
<keyword evidence="3" id="KW-1185">Reference proteome</keyword>
<reference evidence="2 3" key="1">
    <citation type="journal article" date="2007" name="Science">
        <title>The Chlamydomonas genome reveals the evolution of key animal and plant functions.</title>
        <authorList>
            <person name="Merchant S.S."/>
            <person name="Prochnik S.E."/>
            <person name="Vallon O."/>
            <person name="Harris E.H."/>
            <person name="Karpowicz S.J."/>
            <person name="Witman G.B."/>
            <person name="Terry A."/>
            <person name="Salamov A."/>
            <person name="Fritz-Laylin L.K."/>
            <person name="Marechal-Drouard L."/>
            <person name="Marshall W.F."/>
            <person name="Qu L.H."/>
            <person name="Nelson D.R."/>
            <person name="Sanderfoot A.A."/>
            <person name="Spalding M.H."/>
            <person name="Kapitonov V.V."/>
            <person name="Ren Q."/>
            <person name="Ferris P."/>
            <person name="Lindquist E."/>
            <person name="Shapiro H."/>
            <person name="Lucas S.M."/>
            <person name="Grimwood J."/>
            <person name="Schmutz J."/>
            <person name="Cardol P."/>
            <person name="Cerutti H."/>
            <person name="Chanfreau G."/>
            <person name="Chen C.L."/>
            <person name="Cognat V."/>
            <person name="Croft M.T."/>
            <person name="Dent R."/>
            <person name="Dutcher S."/>
            <person name="Fernandez E."/>
            <person name="Fukuzawa H."/>
            <person name="Gonzalez-Ballester D."/>
            <person name="Gonzalez-Halphen D."/>
            <person name="Hallmann A."/>
            <person name="Hanikenne M."/>
            <person name="Hippler M."/>
            <person name="Inwood W."/>
            <person name="Jabbari K."/>
            <person name="Kalanon M."/>
            <person name="Kuras R."/>
            <person name="Lefebvre P.A."/>
            <person name="Lemaire S.D."/>
            <person name="Lobanov A.V."/>
            <person name="Lohr M."/>
            <person name="Manuell A."/>
            <person name="Meier I."/>
            <person name="Mets L."/>
            <person name="Mittag M."/>
            <person name="Mittelmeier T."/>
            <person name="Moroney J.V."/>
            <person name="Moseley J."/>
            <person name="Napoli C."/>
            <person name="Nedelcu A.M."/>
            <person name="Niyogi K."/>
            <person name="Novoselov S.V."/>
            <person name="Paulsen I.T."/>
            <person name="Pazour G."/>
            <person name="Purton S."/>
            <person name="Ral J.P."/>
            <person name="Riano-Pachon D.M."/>
            <person name="Riekhof W."/>
            <person name="Rymarquis L."/>
            <person name="Schroda M."/>
            <person name="Stern D."/>
            <person name="Umen J."/>
            <person name="Willows R."/>
            <person name="Wilson N."/>
            <person name="Zimmer S.L."/>
            <person name="Allmer J."/>
            <person name="Balk J."/>
            <person name="Bisova K."/>
            <person name="Chen C.J."/>
            <person name="Elias M."/>
            <person name="Gendler K."/>
            <person name="Hauser C."/>
            <person name="Lamb M.R."/>
            <person name="Ledford H."/>
            <person name="Long J.C."/>
            <person name="Minagawa J."/>
            <person name="Page M.D."/>
            <person name="Pan J."/>
            <person name="Pootakham W."/>
            <person name="Roje S."/>
            <person name="Rose A."/>
            <person name="Stahlberg E."/>
            <person name="Terauchi A.M."/>
            <person name="Yang P."/>
            <person name="Ball S."/>
            <person name="Bowler C."/>
            <person name="Dieckmann C.L."/>
            <person name="Gladyshev V.N."/>
            <person name="Green P."/>
            <person name="Jorgensen R."/>
            <person name="Mayfield S."/>
            <person name="Mueller-Roeber B."/>
            <person name="Rajamani S."/>
            <person name="Sayre R.T."/>
            <person name="Brokstein P."/>
            <person name="Dubchak I."/>
            <person name="Goodstein D."/>
            <person name="Hornick L."/>
            <person name="Huang Y.W."/>
            <person name="Jhaveri J."/>
            <person name="Luo Y."/>
            <person name="Martinez D."/>
            <person name="Ngau W.C."/>
            <person name="Otillar B."/>
            <person name="Poliakov A."/>
            <person name="Porter A."/>
            <person name="Szajkowski L."/>
            <person name="Werner G."/>
            <person name="Zhou K."/>
            <person name="Grigoriev I.V."/>
            <person name="Rokhsar D.S."/>
            <person name="Grossman A.R."/>
        </authorList>
    </citation>
    <scope>NUCLEOTIDE SEQUENCE [LARGE SCALE GENOMIC DNA]</scope>
    <source>
        <strain evidence="3">CC-503</strain>
    </source>
</reference>
<proteinExistence type="predicted"/>
<name>A0A2K3DMH5_CHLRE</name>
<dbReference type="AlphaFoldDB" id="A0A2K3DMH5"/>
<accession>A0A2K3DMH5</accession>
<gene>
    <name evidence="2" type="ORF">CHLRE_06g257476v5</name>
</gene>